<dbReference type="OrthoDB" id="5295117at2"/>
<sequence length="196" mass="21716">MHRYHELKTVSLSEYPSVIESDQVESFDLNSPARLVMTDFLYHRPLTMQPDVSIDEAISAMRKAHVRSILVTDTSDAFRGIVTVADLESRKVLSLATSSGQSRSDLTIGDLMTPKEKLKGVLIGAVERGTIGDLLETLKNEGQPHMLVVDSDSHRIRGIISSSDIARRLRIAVELNLRATSFRELVDIISSGREVS</sequence>
<dbReference type="Proteomes" id="UP000028252">
    <property type="component" value="Unassembled WGS sequence"/>
</dbReference>
<dbReference type="AlphaFoldDB" id="A0A081G1K8"/>
<feature type="domain" description="CBS" evidence="3">
    <location>
        <begin position="112"/>
        <end position="175"/>
    </location>
</feature>
<feature type="domain" description="CBS" evidence="3">
    <location>
        <begin position="37"/>
        <end position="97"/>
    </location>
</feature>
<evidence type="ECO:0000256" key="1">
    <source>
        <dbReference type="ARBA" id="ARBA00022737"/>
    </source>
</evidence>
<organism evidence="4 5">
    <name type="scientific">Marinobacterium lacunae</name>
    <dbReference type="NCBI Taxonomy" id="1232683"/>
    <lineage>
        <taxon>Bacteria</taxon>
        <taxon>Pseudomonadati</taxon>
        <taxon>Pseudomonadota</taxon>
        <taxon>Gammaproteobacteria</taxon>
        <taxon>Oceanospirillales</taxon>
        <taxon>Oceanospirillaceae</taxon>
        <taxon>Marinobacterium</taxon>
    </lineage>
</organism>
<name>A0A081G1K8_9GAMM</name>
<dbReference type="PROSITE" id="PS51371">
    <property type="entry name" value="CBS"/>
    <property type="match status" value="2"/>
</dbReference>
<dbReference type="SUPFAM" id="SSF54631">
    <property type="entry name" value="CBS-domain pair"/>
    <property type="match status" value="1"/>
</dbReference>
<dbReference type="SMART" id="SM00116">
    <property type="entry name" value="CBS"/>
    <property type="match status" value="2"/>
</dbReference>
<evidence type="ECO:0000313" key="4">
    <source>
        <dbReference type="EMBL" id="KEA64663.1"/>
    </source>
</evidence>
<accession>A0A081G1K8</accession>
<dbReference type="InterPro" id="IPR000644">
    <property type="entry name" value="CBS_dom"/>
</dbReference>
<dbReference type="InterPro" id="IPR051462">
    <property type="entry name" value="CBS_domain-containing"/>
</dbReference>
<evidence type="ECO:0000256" key="2">
    <source>
        <dbReference type="PROSITE-ProRule" id="PRU00703"/>
    </source>
</evidence>
<dbReference type="EMBL" id="JMQN01000015">
    <property type="protein sequence ID" value="KEA64663.1"/>
    <property type="molecule type" value="Genomic_DNA"/>
</dbReference>
<dbReference type="eggNOG" id="COG0517">
    <property type="taxonomic scope" value="Bacteria"/>
</dbReference>
<evidence type="ECO:0000313" key="5">
    <source>
        <dbReference type="Proteomes" id="UP000028252"/>
    </source>
</evidence>
<dbReference type="RefSeq" id="WP_036184742.1">
    <property type="nucleotide sequence ID" value="NZ_JMQN01000015.1"/>
</dbReference>
<evidence type="ECO:0000259" key="3">
    <source>
        <dbReference type="PROSITE" id="PS51371"/>
    </source>
</evidence>
<dbReference type="InterPro" id="IPR046342">
    <property type="entry name" value="CBS_dom_sf"/>
</dbReference>
<gene>
    <name evidence="4" type="ORF">ADIMK_1116</name>
</gene>
<proteinExistence type="predicted"/>
<dbReference type="PATRIC" id="fig|1232683.4.peg.1106"/>
<dbReference type="Gene3D" id="3.10.580.10">
    <property type="entry name" value="CBS-domain"/>
    <property type="match status" value="1"/>
</dbReference>
<dbReference type="PANTHER" id="PTHR48108">
    <property type="entry name" value="CBS DOMAIN-CONTAINING PROTEIN CBSX2, CHLOROPLASTIC"/>
    <property type="match status" value="1"/>
</dbReference>
<keyword evidence="1" id="KW-0677">Repeat</keyword>
<dbReference type="STRING" id="1232683.ADIMK_1116"/>
<comment type="caution">
    <text evidence="4">The sequence shown here is derived from an EMBL/GenBank/DDBJ whole genome shotgun (WGS) entry which is preliminary data.</text>
</comment>
<protein>
    <submittedName>
        <fullName evidence="4">CBS domain protein</fullName>
    </submittedName>
</protein>
<keyword evidence="5" id="KW-1185">Reference proteome</keyword>
<keyword evidence="2" id="KW-0129">CBS domain</keyword>
<dbReference type="Pfam" id="PF00571">
    <property type="entry name" value="CBS"/>
    <property type="match status" value="2"/>
</dbReference>
<reference evidence="4 5" key="1">
    <citation type="submission" date="2014-04" db="EMBL/GenBank/DDBJ databases">
        <title>Marinobacterium kochiensis sp. nov., isolated from sediment sample collected from Kochi backwaters in Kerala, India.</title>
        <authorList>
            <person name="Singh A."/>
            <person name="Pinnaka A.K."/>
        </authorList>
    </citation>
    <scope>NUCLEOTIDE SEQUENCE [LARGE SCALE GENOMIC DNA]</scope>
    <source>
        <strain evidence="4 5">AK27</strain>
    </source>
</reference>
<dbReference type="PANTHER" id="PTHR48108:SF34">
    <property type="entry name" value="CBS DOMAIN-CONTAINING PROTEIN YHCV"/>
    <property type="match status" value="1"/>
</dbReference>